<evidence type="ECO:0000256" key="1">
    <source>
        <dbReference type="ARBA" id="ARBA00004651"/>
    </source>
</evidence>
<organism evidence="10 11">
    <name type="scientific">Macrostomum lignano</name>
    <dbReference type="NCBI Taxonomy" id="282301"/>
    <lineage>
        <taxon>Eukaryota</taxon>
        <taxon>Metazoa</taxon>
        <taxon>Spiralia</taxon>
        <taxon>Lophotrochozoa</taxon>
        <taxon>Platyhelminthes</taxon>
        <taxon>Rhabditophora</taxon>
        <taxon>Macrostomorpha</taxon>
        <taxon>Macrostomida</taxon>
        <taxon>Macrostomidae</taxon>
        <taxon>Macrostomum</taxon>
    </lineage>
</organism>
<evidence type="ECO:0000256" key="8">
    <source>
        <dbReference type="ARBA" id="ARBA00023224"/>
    </source>
</evidence>
<name>A0A1I8ILN9_9PLAT</name>
<dbReference type="InterPro" id="IPR043458">
    <property type="entry name" value="GPR158/179"/>
</dbReference>
<protein>
    <submittedName>
        <fullName evidence="11">G_PROTEIN_RECEP_F3_4 domain-containing protein</fullName>
    </submittedName>
</protein>
<dbReference type="GO" id="GO:0005886">
    <property type="term" value="C:plasma membrane"/>
    <property type="evidence" value="ECO:0007669"/>
    <property type="project" value="UniProtKB-SubCell"/>
</dbReference>
<proteinExistence type="inferred from homology"/>
<dbReference type="Proteomes" id="UP000095280">
    <property type="component" value="Unplaced"/>
</dbReference>
<keyword evidence="3" id="KW-1003">Cell membrane</keyword>
<dbReference type="GO" id="GO:0004930">
    <property type="term" value="F:G protein-coupled receptor activity"/>
    <property type="evidence" value="ECO:0007669"/>
    <property type="project" value="UniProtKB-KW"/>
</dbReference>
<keyword evidence="3" id="KW-0472">Membrane</keyword>
<accession>A0A1I8ILN9</accession>
<dbReference type="InterPro" id="IPR054714">
    <property type="entry name" value="GPR158_179_extracellular"/>
</dbReference>
<evidence type="ECO:0000313" key="10">
    <source>
        <dbReference type="Proteomes" id="UP000095280"/>
    </source>
</evidence>
<evidence type="ECO:0000313" key="11">
    <source>
        <dbReference type="WBParaSite" id="maker-uti_cns_0013792-snap-gene-0.3-mRNA-1"/>
    </source>
</evidence>
<dbReference type="Pfam" id="PF22572">
    <property type="entry name" value="GPR158_179_EC"/>
    <property type="match status" value="1"/>
</dbReference>
<dbReference type="PANTHER" id="PTHR32546:SF26">
    <property type="entry name" value="SMOG, ISOFORM D"/>
    <property type="match status" value="1"/>
</dbReference>
<keyword evidence="4" id="KW-0732">Signal</keyword>
<evidence type="ECO:0000256" key="6">
    <source>
        <dbReference type="ARBA" id="ARBA00023170"/>
    </source>
</evidence>
<evidence type="ECO:0000256" key="2">
    <source>
        <dbReference type="ARBA" id="ARBA00007242"/>
    </source>
</evidence>
<reference evidence="11" key="1">
    <citation type="submission" date="2016-11" db="UniProtKB">
        <authorList>
            <consortium name="WormBaseParasite"/>
        </authorList>
    </citation>
    <scope>IDENTIFICATION</scope>
</reference>
<evidence type="ECO:0000256" key="5">
    <source>
        <dbReference type="ARBA" id="ARBA00023040"/>
    </source>
</evidence>
<dbReference type="AlphaFoldDB" id="A0A1I8ILN9"/>
<evidence type="ECO:0000256" key="3">
    <source>
        <dbReference type="ARBA" id="ARBA00022475"/>
    </source>
</evidence>
<feature type="domain" description="GPR158/179 extracellular" evidence="9">
    <location>
        <begin position="329"/>
        <end position="420"/>
    </location>
</feature>
<dbReference type="WBParaSite" id="maker-uti_cns_0013792-snap-gene-0.3-mRNA-1">
    <property type="protein sequence ID" value="maker-uti_cns_0013792-snap-gene-0.3-mRNA-1"/>
    <property type="gene ID" value="maker-uti_cns_0013792-snap-gene-0.3"/>
</dbReference>
<comment type="subcellular location">
    <subcellularLocation>
        <location evidence="1">Cell membrane</location>
        <topology evidence="1">Multi-pass membrane protein</topology>
    </subcellularLocation>
</comment>
<keyword evidence="6" id="KW-0675">Receptor</keyword>
<evidence type="ECO:0000256" key="4">
    <source>
        <dbReference type="ARBA" id="ARBA00022729"/>
    </source>
</evidence>
<sequence length="477" mass="53244">RSRHSLGNPRLSSLSLTAPFISLPAAASPPADGRANYAHIVPIKLTSLIFSFSAEILHHPRVMKPLLLCLTLLPTLAAPSGSSYFAELPEHYRRRFESGDKFSTVVAFVREAVSNASSSGGGARRCLGTQNRSRFPLTAFSKEESEWQRPVHYRGFDRSVRSVLSIANLFNYIYQLANRPFEAWFRVINEADGYNALWYSVASSIVASDSRVFGCYVVLLNGSSVLETVPHAFRHANSSVLIENYAQRVSIAGPPRPDLLEPGFEWLGRQQSHQIAQRVASRPSQRMRMKDQTYLQPFTSGLLRLLDTRGEDGGLGGQVKVVTEAEGFWNPPVFVCRLGRWLFSYAVPFLSGQPRSLAVKGWIVLEFDINELEVNQCLNDSTFGSFYANDVCNQATTECSHIPGMGFTDQNFMCKCRKYFHHGNFTGEQVRQQYLLHLNGRPSNYSGMECGPCPAACPDSCATDGRCLIKYDLDKLR</sequence>
<comment type="similarity">
    <text evidence="2">Belongs to the G-protein coupled receptor 3 family.</text>
</comment>
<evidence type="ECO:0000259" key="9">
    <source>
        <dbReference type="Pfam" id="PF22572"/>
    </source>
</evidence>
<dbReference type="PANTHER" id="PTHR32546">
    <property type="entry name" value="G-PROTEIN COUPLED RECEPTOR 158-RELATED"/>
    <property type="match status" value="1"/>
</dbReference>
<keyword evidence="5" id="KW-0297">G-protein coupled receptor</keyword>
<keyword evidence="10" id="KW-1185">Reference proteome</keyword>
<keyword evidence="8" id="KW-0807">Transducer</keyword>
<evidence type="ECO:0000256" key="7">
    <source>
        <dbReference type="ARBA" id="ARBA00023180"/>
    </source>
</evidence>
<keyword evidence="7" id="KW-0325">Glycoprotein</keyword>